<evidence type="ECO:0000313" key="3">
    <source>
        <dbReference type="EMBL" id="QDT63652.1"/>
    </source>
</evidence>
<gene>
    <name evidence="3" type="primary">rsbU_1</name>
    <name evidence="3" type="ORF">V22_08760</name>
</gene>
<keyword evidence="4" id="KW-1185">Reference proteome</keyword>
<accession>A0A517T5J3</accession>
<dbReference type="PANTHER" id="PTHR43156">
    <property type="entry name" value="STAGE II SPORULATION PROTEIN E-RELATED"/>
    <property type="match status" value="1"/>
</dbReference>
<dbReference type="SUPFAM" id="SSF55781">
    <property type="entry name" value="GAF domain-like"/>
    <property type="match status" value="1"/>
</dbReference>
<dbReference type="Pfam" id="PF13185">
    <property type="entry name" value="GAF_2"/>
    <property type="match status" value="1"/>
</dbReference>
<dbReference type="InterPro" id="IPR008984">
    <property type="entry name" value="SMAD_FHA_dom_sf"/>
</dbReference>
<dbReference type="InterPro" id="IPR003018">
    <property type="entry name" value="GAF"/>
</dbReference>
<dbReference type="CDD" id="cd00060">
    <property type="entry name" value="FHA"/>
    <property type="match status" value="1"/>
</dbReference>
<evidence type="ECO:0000259" key="2">
    <source>
        <dbReference type="PROSITE" id="PS50006"/>
    </source>
</evidence>
<keyword evidence="1 3" id="KW-0378">Hydrolase</keyword>
<dbReference type="SMART" id="SM00240">
    <property type="entry name" value="FHA"/>
    <property type="match status" value="1"/>
</dbReference>
<dbReference type="InterPro" id="IPR029016">
    <property type="entry name" value="GAF-like_dom_sf"/>
</dbReference>
<dbReference type="KEGG" id="chya:V22_08760"/>
<protein>
    <submittedName>
        <fullName evidence="3">Phosphoserine phosphatase RsbU</fullName>
        <ecNumber evidence="3">3.1.3.3</ecNumber>
    </submittedName>
</protein>
<organism evidence="3 4">
    <name type="scientific">Calycomorphotria hydatis</name>
    <dbReference type="NCBI Taxonomy" id="2528027"/>
    <lineage>
        <taxon>Bacteria</taxon>
        <taxon>Pseudomonadati</taxon>
        <taxon>Planctomycetota</taxon>
        <taxon>Planctomycetia</taxon>
        <taxon>Planctomycetales</taxon>
        <taxon>Planctomycetaceae</taxon>
        <taxon>Calycomorphotria</taxon>
    </lineage>
</organism>
<proteinExistence type="predicted"/>
<dbReference type="Gene3D" id="2.60.200.20">
    <property type="match status" value="1"/>
</dbReference>
<evidence type="ECO:0000256" key="1">
    <source>
        <dbReference type="ARBA" id="ARBA00022801"/>
    </source>
</evidence>
<reference evidence="3 4" key="1">
    <citation type="submission" date="2019-02" db="EMBL/GenBank/DDBJ databases">
        <title>Deep-cultivation of Planctomycetes and their phenomic and genomic characterization uncovers novel biology.</title>
        <authorList>
            <person name="Wiegand S."/>
            <person name="Jogler M."/>
            <person name="Boedeker C."/>
            <person name="Pinto D."/>
            <person name="Vollmers J."/>
            <person name="Rivas-Marin E."/>
            <person name="Kohn T."/>
            <person name="Peeters S.H."/>
            <person name="Heuer A."/>
            <person name="Rast P."/>
            <person name="Oberbeckmann S."/>
            <person name="Bunk B."/>
            <person name="Jeske O."/>
            <person name="Meyerdierks A."/>
            <person name="Storesund J.E."/>
            <person name="Kallscheuer N."/>
            <person name="Luecker S."/>
            <person name="Lage O.M."/>
            <person name="Pohl T."/>
            <person name="Merkel B.J."/>
            <person name="Hornburger P."/>
            <person name="Mueller R.-W."/>
            <person name="Bruemmer F."/>
            <person name="Labrenz M."/>
            <person name="Spormann A.M."/>
            <person name="Op den Camp H."/>
            <person name="Overmann J."/>
            <person name="Amann R."/>
            <person name="Jetten M.S.M."/>
            <person name="Mascher T."/>
            <person name="Medema M.H."/>
            <person name="Devos D.P."/>
            <person name="Kaster A.-K."/>
            <person name="Ovreas L."/>
            <person name="Rohde M."/>
            <person name="Galperin M.Y."/>
            <person name="Jogler C."/>
        </authorList>
    </citation>
    <scope>NUCLEOTIDE SEQUENCE [LARGE SCALE GENOMIC DNA]</scope>
    <source>
        <strain evidence="3 4">V22</strain>
    </source>
</reference>
<sequence length="565" mass="62437">MPFLRIDRGTGPNEVFEITRETTIIGRHPTCDIVVENSAVSRQHVAIQKAEGGYLVEDLRSRNRTYLNGELIEEQMKLRDQDEICISEFHFFYAEHLPAEWQKLNGTDPELNVDPTLFHLDETGADSLESSSILGLLNLSDPRSVQIGADPEQKLRAVLDISKSLGSTLDLETVLDNTLEGLFQLFPQADHGFVLLAEDENRNRMRMRASKARAGEVNPRDHISMTVVKQAMESGDAVLSADVADDARFELSESVEGLQLRSILCVPLMTAGGESFGVVQLNTVRGERQFGSEDLDLLASVASQISLAVQNADLHEKMLAQRDMQRDLDFAMQVQLGFLPSQPPTIDNYEFHNYYVAAQQVGGDYFDYVHIPGGRIVISIGDVAGKGMPAALLMARLFASARYHLLSCPTLAEAMTALNSEIAGSRLGHRFITCLFAMLDPKENTLTVVNAGHLNPLIRSANGNVEPFPRKSHGMPIGITSEQTFETFSRILAPGDLFITFTDGITEAMNYDNDLYGSDRLAAYLTRGPENVSDLIDGVVCDVAEFCDGRGQRDDMCVVGFRRKK</sequence>
<dbReference type="Gene3D" id="3.30.450.40">
    <property type="match status" value="1"/>
</dbReference>
<dbReference type="EMBL" id="CP036316">
    <property type="protein sequence ID" value="QDT63652.1"/>
    <property type="molecule type" value="Genomic_DNA"/>
</dbReference>
<dbReference type="SUPFAM" id="SSF81606">
    <property type="entry name" value="PP2C-like"/>
    <property type="match status" value="1"/>
</dbReference>
<dbReference type="Proteomes" id="UP000319976">
    <property type="component" value="Chromosome"/>
</dbReference>
<feature type="domain" description="FHA" evidence="2">
    <location>
        <begin position="23"/>
        <end position="72"/>
    </location>
</feature>
<dbReference type="InterPro" id="IPR000253">
    <property type="entry name" value="FHA_dom"/>
</dbReference>
<dbReference type="EC" id="3.1.3.3" evidence="3"/>
<dbReference type="Pfam" id="PF00498">
    <property type="entry name" value="FHA"/>
    <property type="match status" value="1"/>
</dbReference>
<dbReference type="InterPro" id="IPR052016">
    <property type="entry name" value="Bact_Sigma-Reg"/>
</dbReference>
<dbReference type="PROSITE" id="PS50006">
    <property type="entry name" value="FHA_DOMAIN"/>
    <property type="match status" value="1"/>
</dbReference>
<dbReference type="PANTHER" id="PTHR43156:SF2">
    <property type="entry name" value="STAGE II SPORULATION PROTEIN E"/>
    <property type="match status" value="1"/>
</dbReference>
<dbReference type="RefSeq" id="WP_197439931.1">
    <property type="nucleotide sequence ID" value="NZ_CP036316.1"/>
</dbReference>
<dbReference type="GO" id="GO:0016791">
    <property type="term" value="F:phosphatase activity"/>
    <property type="evidence" value="ECO:0007669"/>
    <property type="project" value="TreeGrafter"/>
</dbReference>
<name>A0A517T5J3_9PLAN</name>
<dbReference type="Pfam" id="PF07228">
    <property type="entry name" value="SpoIIE"/>
    <property type="match status" value="1"/>
</dbReference>
<dbReference type="AlphaFoldDB" id="A0A517T5J3"/>
<dbReference type="SMART" id="SM00331">
    <property type="entry name" value="PP2C_SIG"/>
    <property type="match status" value="1"/>
</dbReference>
<dbReference type="InterPro" id="IPR001932">
    <property type="entry name" value="PPM-type_phosphatase-like_dom"/>
</dbReference>
<dbReference type="InterPro" id="IPR036457">
    <property type="entry name" value="PPM-type-like_dom_sf"/>
</dbReference>
<evidence type="ECO:0000313" key="4">
    <source>
        <dbReference type="Proteomes" id="UP000319976"/>
    </source>
</evidence>
<dbReference type="SUPFAM" id="SSF49879">
    <property type="entry name" value="SMAD/FHA domain"/>
    <property type="match status" value="1"/>
</dbReference>
<dbReference type="SMART" id="SM00065">
    <property type="entry name" value="GAF"/>
    <property type="match status" value="1"/>
</dbReference>
<dbReference type="Gene3D" id="3.60.40.10">
    <property type="entry name" value="PPM-type phosphatase domain"/>
    <property type="match status" value="1"/>
</dbReference>